<organism evidence="4 5">
    <name type="scientific">Monascus purpureus</name>
    <name type="common">Red mold</name>
    <name type="synonym">Monascus anka</name>
    <dbReference type="NCBI Taxonomy" id="5098"/>
    <lineage>
        <taxon>Eukaryota</taxon>
        <taxon>Fungi</taxon>
        <taxon>Dikarya</taxon>
        <taxon>Ascomycota</taxon>
        <taxon>Pezizomycotina</taxon>
        <taxon>Eurotiomycetes</taxon>
        <taxon>Eurotiomycetidae</taxon>
        <taxon>Eurotiales</taxon>
        <taxon>Aspergillaceae</taxon>
        <taxon>Monascus</taxon>
    </lineage>
</organism>
<gene>
    <name evidence="4" type="ORF">MPDQ_003588</name>
</gene>
<feature type="domain" description="L-tryptophan decarboxylase PsiD-like" evidence="3">
    <location>
        <begin position="27"/>
        <end position="167"/>
    </location>
</feature>
<protein>
    <recommendedName>
        <fullName evidence="3">L-tryptophan decarboxylase PsiD-like domain-containing protein</fullName>
    </recommendedName>
</protein>
<sequence>MPQNPEVYHDWLKKVIIKTDQTPEDLHPVLEEFRNLLDTNARAYMLITSMFQEVPRKAPYCDDPMRHPMIRDPEHMLQVFNHLISSAPTFNETPGKFGLIGLPINAVLDYPMGTASGYAAFLDPDINAVLQRILDAWGDFLRSPASASVLDPSSGAGSWFGESALDDLTTVANAGRSSYAFDEMFICDPTDKHHGFKSWDDFFTRQFREGVRPVAAPDDDRVIANACESQPFRLERDVKARDQFWAKSQPYSVLDILHRDEYSPEFVGGTIYQAFLSALSYHRWHSPVTGKIVKAYVVPGTYYSEPLFESLADPQGPHDIDVASEVTSQGYLSAAATRALIFIEADNPAIGLMVFVGIGMAEVSTCDITVRQGQKVKKGDQLGMFHFGGSTHCLLFRKGVNVDGFPEMGKTGNIPVRSCLAVVT</sequence>
<dbReference type="AlphaFoldDB" id="A0A507QIH8"/>
<evidence type="ECO:0000313" key="5">
    <source>
        <dbReference type="Proteomes" id="UP000319663"/>
    </source>
</evidence>
<evidence type="ECO:0000259" key="3">
    <source>
        <dbReference type="Pfam" id="PF12588"/>
    </source>
</evidence>
<comment type="caution">
    <text evidence="4">The sequence shown here is derived from an EMBL/GenBank/DDBJ whole genome shotgun (WGS) entry which is preliminary data.</text>
</comment>
<reference evidence="4 5" key="1">
    <citation type="submission" date="2019-06" db="EMBL/GenBank/DDBJ databases">
        <title>Wine fermentation using esterase from Monascus purpureus.</title>
        <authorList>
            <person name="Geng C."/>
            <person name="Zhang Y."/>
        </authorList>
    </citation>
    <scope>NUCLEOTIDE SEQUENCE [LARGE SCALE GENOMIC DNA]</scope>
    <source>
        <strain evidence="4">HQ1</strain>
    </source>
</reference>
<evidence type="ECO:0000313" key="4">
    <source>
        <dbReference type="EMBL" id="TQB68329.1"/>
    </source>
</evidence>
<dbReference type="EMBL" id="VIFY01000226">
    <property type="protein sequence ID" value="TQB68329.1"/>
    <property type="molecule type" value="Genomic_DNA"/>
</dbReference>
<dbReference type="GO" id="GO:0006646">
    <property type="term" value="P:phosphatidylethanolamine biosynthetic process"/>
    <property type="evidence" value="ECO:0007669"/>
    <property type="project" value="TreeGrafter"/>
</dbReference>
<evidence type="ECO:0000256" key="1">
    <source>
        <dbReference type="ARBA" id="ARBA00022793"/>
    </source>
</evidence>
<dbReference type="STRING" id="5098.A0A507QIH8"/>
<dbReference type="InterPro" id="IPR003817">
    <property type="entry name" value="PS_Dcarbxylase"/>
</dbReference>
<dbReference type="PANTHER" id="PTHR10067:SF9">
    <property type="entry name" value="PHOSPHATIDYLSERINE DECARBOXYLASE FAMILY PROTEIN (AFU_ORTHOLOGUE AFUA_7G01730)"/>
    <property type="match status" value="1"/>
</dbReference>
<dbReference type="Pfam" id="PF02666">
    <property type="entry name" value="PS_Dcarbxylase"/>
    <property type="match status" value="1"/>
</dbReference>
<proteinExistence type="predicted"/>
<dbReference type="GO" id="GO:0005739">
    <property type="term" value="C:mitochondrion"/>
    <property type="evidence" value="ECO:0007669"/>
    <property type="project" value="TreeGrafter"/>
</dbReference>
<evidence type="ECO:0000256" key="2">
    <source>
        <dbReference type="ARBA" id="ARBA00023239"/>
    </source>
</evidence>
<keyword evidence="1" id="KW-0210">Decarboxylase</keyword>
<dbReference type="GO" id="GO:0004609">
    <property type="term" value="F:phosphatidylserine decarboxylase activity"/>
    <property type="evidence" value="ECO:0007669"/>
    <property type="project" value="InterPro"/>
</dbReference>
<keyword evidence="5" id="KW-1185">Reference proteome</keyword>
<dbReference type="Pfam" id="PF12588">
    <property type="entry name" value="PSDC"/>
    <property type="match status" value="1"/>
</dbReference>
<dbReference type="InterPro" id="IPR022237">
    <property type="entry name" value="PsiD-like"/>
</dbReference>
<dbReference type="Proteomes" id="UP000319663">
    <property type="component" value="Unassembled WGS sequence"/>
</dbReference>
<name>A0A507QIH8_MONPU</name>
<dbReference type="PANTHER" id="PTHR10067">
    <property type="entry name" value="PHOSPHATIDYLSERINE DECARBOXYLASE"/>
    <property type="match status" value="1"/>
</dbReference>
<accession>A0A507QIH8</accession>
<keyword evidence="2" id="KW-0456">Lyase</keyword>